<evidence type="ECO:0008006" key="4">
    <source>
        <dbReference type="Google" id="ProtNLM"/>
    </source>
</evidence>
<name>A0A4U5TQ36_9FLAO</name>
<evidence type="ECO:0000313" key="3">
    <source>
        <dbReference type="Proteomes" id="UP000306552"/>
    </source>
</evidence>
<sequence>MKKIILRGIIIVSSVLMAGCSQEAQKPEEIKVSELNTPCDYLTAIMSHGNEMLKILGNPNFSNLEYKKKRTIFRGLSQVERERLFLLYRSVQNMGRAFKINDFDEDDMKECEGYKDFILLDDKLDGLERFLD</sequence>
<dbReference type="EMBL" id="SWMU01000003">
    <property type="protein sequence ID" value="TKS55841.1"/>
    <property type="molecule type" value="Genomic_DNA"/>
</dbReference>
<reference evidence="2 3" key="1">
    <citation type="submission" date="2019-04" db="EMBL/GenBank/DDBJ databases">
        <title>Psychroflexus halotolerans sp. nov., isolated from a marine solar saltern.</title>
        <authorList>
            <person name="Feng X."/>
        </authorList>
    </citation>
    <scope>NUCLEOTIDE SEQUENCE [LARGE SCALE GENOMIC DNA]</scope>
    <source>
        <strain evidence="2 3">WDS2C27</strain>
    </source>
</reference>
<dbReference type="RefSeq" id="WP_138931956.1">
    <property type="nucleotide sequence ID" value="NZ_SWMU01000003.1"/>
</dbReference>
<feature type="signal peptide" evidence="1">
    <location>
        <begin position="1"/>
        <end position="18"/>
    </location>
</feature>
<evidence type="ECO:0000256" key="1">
    <source>
        <dbReference type="SAM" id="SignalP"/>
    </source>
</evidence>
<protein>
    <recommendedName>
        <fullName evidence="4">Lipoprotein</fullName>
    </recommendedName>
</protein>
<dbReference type="AlphaFoldDB" id="A0A4U5TQ36"/>
<keyword evidence="1" id="KW-0732">Signal</keyword>
<evidence type="ECO:0000313" key="2">
    <source>
        <dbReference type="EMBL" id="TKS55841.1"/>
    </source>
</evidence>
<comment type="caution">
    <text evidence="2">The sequence shown here is derived from an EMBL/GenBank/DDBJ whole genome shotgun (WGS) entry which is preliminary data.</text>
</comment>
<accession>A0A4U5TQ36</accession>
<organism evidence="2 3">
    <name type="scientific">Mesohalobacter halotolerans</name>
    <dbReference type="NCBI Taxonomy" id="1883405"/>
    <lineage>
        <taxon>Bacteria</taxon>
        <taxon>Pseudomonadati</taxon>
        <taxon>Bacteroidota</taxon>
        <taxon>Flavobacteriia</taxon>
        <taxon>Flavobacteriales</taxon>
        <taxon>Flavobacteriaceae</taxon>
        <taxon>Mesohalobacter</taxon>
    </lineage>
</organism>
<dbReference type="PROSITE" id="PS51257">
    <property type="entry name" value="PROKAR_LIPOPROTEIN"/>
    <property type="match status" value="1"/>
</dbReference>
<dbReference type="Proteomes" id="UP000306552">
    <property type="component" value="Unassembled WGS sequence"/>
</dbReference>
<keyword evidence="3" id="KW-1185">Reference proteome</keyword>
<feature type="chain" id="PRO_5020282357" description="Lipoprotein" evidence="1">
    <location>
        <begin position="19"/>
        <end position="132"/>
    </location>
</feature>
<gene>
    <name evidence="2" type="ORF">FCN74_07340</name>
</gene>
<proteinExistence type="predicted"/>